<dbReference type="SUPFAM" id="SSF46785">
    <property type="entry name" value="Winged helix' DNA-binding domain"/>
    <property type="match status" value="1"/>
</dbReference>
<dbReference type="Proteomes" id="UP000078558">
    <property type="component" value="Chromosome I"/>
</dbReference>
<reference evidence="2 4" key="1">
    <citation type="submission" date="2016-06" db="EMBL/GenBank/DDBJ databases">
        <authorList>
            <person name="Kjaerup R.B."/>
            <person name="Dalgaard T.S."/>
            <person name="Juul-Madsen H.R."/>
        </authorList>
    </citation>
    <scope>NUCLEOTIDE SEQUENCE [LARGE SCALE GENOMIC DNA]</scope>
    <source>
        <strain evidence="2">Orrdi1</strain>
    </source>
</reference>
<dbReference type="PANTHER" id="PTHR39168">
    <property type="entry name" value="TRANSCRIPTIONAL REGULATOR-RELATED"/>
    <property type="match status" value="1"/>
</dbReference>
<dbReference type="EMBL" id="LT907988">
    <property type="protein sequence ID" value="SOE51967.1"/>
    <property type="molecule type" value="Genomic_DNA"/>
</dbReference>
<evidence type="ECO:0000313" key="2">
    <source>
        <dbReference type="EMBL" id="SBT25814.1"/>
    </source>
</evidence>
<reference evidence="3 4" key="2">
    <citation type="submission" date="2017-08" db="EMBL/GenBank/DDBJ databases">
        <authorList>
            <person name="de Groot N.N."/>
        </authorList>
    </citation>
    <scope>NUCLEOTIDE SEQUENCE [LARGE SCALE GENOMIC DNA]</scope>
    <source>
        <strain evidence="3">Orrdi1</strain>
    </source>
</reference>
<dbReference type="PROSITE" id="PS50987">
    <property type="entry name" value="HTH_ARSR_2"/>
    <property type="match status" value="1"/>
</dbReference>
<dbReference type="CDD" id="cd00090">
    <property type="entry name" value="HTH_ARSR"/>
    <property type="match status" value="1"/>
</dbReference>
<dbReference type="SMART" id="SM00418">
    <property type="entry name" value="HTH_ARSR"/>
    <property type="match status" value="1"/>
</dbReference>
<dbReference type="GO" id="GO:0046686">
    <property type="term" value="P:response to cadmium ion"/>
    <property type="evidence" value="ECO:0007669"/>
    <property type="project" value="TreeGrafter"/>
</dbReference>
<dbReference type="Pfam" id="PF12840">
    <property type="entry name" value="HTH_20"/>
    <property type="match status" value="1"/>
</dbReference>
<dbReference type="InterPro" id="IPR036388">
    <property type="entry name" value="WH-like_DNA-bd_sf"/>
</dbReference>
<dbReference type="GO" id="GO:0097063">
    <property type="term" value="F:cadmium ion sensor activity"/>
    <property type="evidence" value="ECO:0007669"/>
    <property type="project" value="TreeGrafter"/>
</dbReference>
<dbReference type="InterPro" id="IPR036390">
    <property type="entry name" value="WH_DNA-bd_sf"/>
</dbReference>
<evidence type="ECO:0000313" key="3">
    <source>
        <dbReference type="EMBL" id="SOE51967.1"/>
    </source>
</evidence>
<evidence type="ECO:0000259" key="1">
    <source>
        <dbReference type="PROSITE" id="PS50987"/>
    </source>
</evidence>
<feature type="domain" description="HTH arsR-type" evidence="1">
    <location>
        <begin position="1"/>
        <end position="94"/>
    </location>
</feature>
<keyword evidence="4" id="KW-1185">Reference proteome</keyword>
<gene>
    <name evidence="2" type="ORF">ODI_01441</name>
    <name evidence="3" type="ORF">ODI_R3824</name>
</gene>
<dbReference type="InterPro" id="IPR001845">
    <property type="entry name" value="HTH_ArsR_DNA-bd_dom"/>
</dbReference>
<dbReference type="GO" id="GO:0003677">
    <property type="term" value="F:DNA binding"/>
    <property type="evidence" value="ECO:0007669"/>
    <property type="project" value="TreeGrafter"/>
</dbReference>
<dbReference type="EMBL" id="FLRC01000022">
    <property type="protein sequence ID" value="SBT25814.1"/>
    <property type="molecule type" value="Genomic_DNA"/>
</dbReference>
<dbReference type="GO" id="GO:0003700">
    <property type="term" value="F:DNA-binding transcription factor activity"/>
    <property type="evidence" value="ECO:0007669"/>
    <property type="project" value="InterPro"/>
</dbReference>
<dbReference type="RefSeq" id="WP_067754440.1">
    <property type="nucleotide sequence ID" value="NZ_LT907988.1"/>
</dbReference>
<sequence>MPNIASLVGTAALVGDLARANMLMALMDGMAMTASELARVANITPQTASAHLARLTEAGLLAMEKQGRHRYHRLASPEVAKMLESIMTVAAGAEPSAPARRVVPGPRDQAMRYARTCYDHLAGSLAVRLSDSMVSRKLLTLSGDQAELSGNGARFLLGLGIDLDTEALQAAQRKGGRAFCRPCLDWSERRPHLAGAVGALLCSHSLSQGWLRRIPGSRAVSLTPTGKAAFENAFGIIP</sequence>
<dbReference type="KEGG" id="odi:ODI_R3824"/>
<dbReference type="InterPro" id="IPR052543">
    <property type="entry name" value="HTH_Metal-responsive_Reg"/>
</dbReference>
<dbReference type="Gene3D" id="1.10.10.10">
    <property type="entry name" value="Winged helix-like DNA-binding domain superfamily/Winged helix DNA-binding domain"/>
    <property type="match status" value="1"/>
</dbReference>
<name>A0A1C3K2Z5_9BURK</name>
<organism evidence="2 4">
    <name type="scientific">Orrella dioscoreae</name>
    <dbReference type="NCBI Taxonomy" id="1851544"/>
    <lineage>
        <taxon>Bacteria</taxon>
        <taxon>Pseudomonadati</taxon>
        <taxon>Pseudomonadota</taxon>
        <taxon>Betaproteobacteria</taxon>
        <taxon>Burkholderiales</taxon>
        <taxon>Alcaligenaceae</taxon>
        <taxon>Orrella</taxon>
    </lineage>
</organism>
<dbReference type="InterPro" id="IPR011991">
    <property type="entry name" value="ArsR-like_HTH"/>
</dbReference>
<evidence type="ECO:0000313" key="4">
    <source>
        <dbReference type="Proteomes" id="UP000078558"/>
    </source>
</evidence>
<proteinExistence type="predicted"/>
<accession>A0A1C3K2Z5</accession>
<dbReference type="STRING" id="1851544.ODI_01441"/>
<dbReference type="GO" id="GO:0032791">
    <property type="term" value="F:lead ion binding"/>
    <property type="evidence" value="ECO:0007669"/>
    <property type="project" value="TreeGrafter"/>
</dbReference>
<dbReference type="GO" id="GO:0010288">
    <property type="term" value="P:response to lead ion"/>
    <property type="evidence" value="ECO:0007669"/>
    <property type="project" value="TreeGrafter"/>
</dbReference>
<protein>
    <submittedName>
        <fullName evidence="2">Transcriptional regulator, ArsR family</fullName>
    </submittedName>
</protein>
<dbReference type="PANTHER" id="PTHR39168:SF1">
    <property type="entry name" value="TRANSCRIPTIONAL REGULATORY PROTEIN"/>
    <property type="match status" value="1"/>
</dbReference>
<dbReference type="AlphaFoldDB" id="A0A1C3K2Z5"/>
<dbReference type="OrthoDB" id="9797716at2"/>